<keyword evidence="7" id="KW-0648">Protein biosynthesis</keyword>
<keyword evidence="5 7" id="KW-0067">ATP-binding</keyword>
<dbReference type="GO" id="GO:0006424">
    <property type="term" value="P:glutamyl-tRNA aminoacylation"/>
    <property type="evidence" value="ECO:0007669"/>
    <property type="project" value="InterPro"/>
</dbReference>
<dbReference type="NCBIfam" id="NF004315">
    <property type="entry name" value="PRK05710.1-4"/>
    <property type="match status" value="1"/>
</dbReference>
<keyword evidence="1 7" id="KW-0436">Ligase</keyword>
<keyword evidence="4" id="KW-0862">Zinc</keyword>
<dbReference type="InterPro" id="IPR001412">
    <property type="entry name" value="aa-tRNA-synth_I_CS"/>
</dbReference>
<dbReference type="PANTHER" id="PTHR43311">
    <property type="entry name" value="GLUTAMATE--TRNA LIGASE"/>
    <property type="match status" value="1"/>
</dbReference>
<dbReference type="InterPro" id="IPR020058">
    <property type="entry name" value="Glu/Gln-tRNA-synth_Ib_cat-dom"/>
</dbReference>
<name>A0A2W5KI08_9ACTN</name>
<feature type="domain" description="Glutamyl/glutaminyl-tRNA synthetase class Ib catalytic" evidence="8">
    <location>
        <begin position="9"/>
        <end position="260"/>
    </location>
</feature>
<evidence type="ECO:0000256" key="6">
    <source>
        <dbReference type="ARBA" id="ARBA00023146"/>
    </source>
</evidence>
<dbReference type="InterPro" id="IPR000924">
    <property type="entry name" value="Glu/Gln-tRNA-synth"/>
</dbReference>
<dbReference type="PRINTS" id="PR00987">
    <property type="entry name" value="TRNASYNTHGLU"/>
</dbReference>
<evidence type="ECO:0000256" key="4">
    <source>
        <dbReference type="ARBA" id="ARBA00022833"/>
    </source>
</evidence>
<dbReference type="Gene3D" id="3.40.50.620">
    <property type="entry name" value="HUPs"/>
    <property type="match status" value="1"/>
</dbReference>
<dbReference type="PANTHER" id="PTHR43311:SF1">
    <property type="entry name" value="GLUTAMYL-Q TRNA(ASP) SYNTHETASE"/>
    <property type="match status" value="1"/>
</dbReference>
<keyword evidence="6 7" id="KW-0030">Aminoacyl-tRNA synthetase</keyword>
<dbReference type="GO" id="GO:0008270">
    <property type="term" value="F:zinc ion binding"/>
    <property type="evidence" value="ECO:0007669"/>
    <property type="project" value="InterPro"/>
</dbReference>
<proteinExistence type="inferred from homology"/>
<dbReference type="RefSeq" id="WP_303678754.1">
    <property type="nucleotide sequence ID" value="NZ_CALTYI010000003.1"/>
</dbReference>
<protein>
    <submittedName>
        <fullName evidence="9">tRNA glutamyl-Q(34) synthetase GluQRS</fullName>
    </submittedName>
</protein>
<dbReference type="Proteomes" id="UP000248606">
    <property type="component" value="Unassembled WGS sequence"/>
</dbReference>
<dbReference type="InterPro" id="IPR049940">
    <property type="entry name" value="GluQ/Sye"/>
</dbReference>
<dbReference type="PROSITE" id="PS00178">
    <property type="entry name" value="AA_TRNA_LIGASE_I"/>
    <property type="match status" value="1"/>
</dbReference>
<dbReference type="GO" id="GO:0006400">
    <property type="term" value="P:tRNA modification"/>
    <property type="evidence" value="ECO:0007669"/>
    <property type="project" value="InterPro"/>
</dbReference>
<dbReference type="NCBIfam" id="NF004314">
    <property type="entry name" value="PRK05710.1-3"/>
    <property type="match status" value="1"/>
</dbReference>
<evidence type="ECO:0000256" key="3">
    <source>
        <dbReference type="ARBA" id="ARBA00022741"/>
    </source>
</evidence>
<evidence type="ECO:0000256" key="7">
    <source>
        <dbReference type="RuleBase" id="RU363037"/>
    </source>
</evidence>
<dbReference type="AlphaFoldDB" id="A0A2W5KI08"/>
<dbReference type="Pfam" id="PF00749">
    <property type="entry name" value="tRNA-synt_1c"/>
    <property type="match status" value="1"/>
</dbReference>
<dbReference type="NCBIfam" id="TIGR03838">
    <property type="entry name" value="queuosine_YadB"/>
    <property type="match status" value="1"/>
</dbReference>
<reference evidence="9 10" key="1">
    <citation type="submission" date="2017-08" db="EMBL/GenBank/DDBJ databases">
        <title>Infants hospitalized years apart are colonized by the same room-sourced microbial strains.</title>
        <authorList>
            <person name="Brooks B."/>
            <person name="Olm M.R."/>
            <person name="Firek B.A."/>
            <person name="Baker R."/>
            <person name="Thomas B.C."/>
            <person name="Morowitz M.J."/>
            <person name="Banfield J.F."/>
        </authorList>
    </citation>
    <scope>NUCLEOTIDE SEQUENCE [LARGE SCALE GENOMIC DNA]</scope>
    <source>
        <strain evidence="9">S2_006_000_R1_57</strain>
    </source>
</reference>
<evidence type="ECO:0000256" key="1">
    <source>
        <dbReference type="ARBA" id="ARBA00022598"/>
    </source>
</evidence>
<evidence type="ECO:0000259" key="8">
    <source>
        <dbReference type="Pfam" id="PF00749"/>
    </source>
</evidence>
<dbReference type="GO" id="GO:0005829">
    <property type="term" value="C:cytosol"/>
    <property type="evidence" value="ECO:0007669"/>
    <property type="project" value="TreeGrafter"/>
</dbReference>
<comment type="similarity">
    <text evidence="7">Belongs to the class-I aminoacyl-tRNA synthetase family.</text>
</comment>
<evidence type="ECO:0000313" key="9">
    <source>
        <dbReference type="EMBL" id="PZP89089.1"/>
    </source>
</evidence>
<keyword evidence="2" id="KW-0479">Metal-binding</keyword>
<accession>A0A2W5KI08</accession>
<evidence type="ECO:0000256" key="2">
    <source>
        <dbReference type="ARBA" id="ARBA00022723"/>
    </source>
</evidence>
<dbReference type="InterPro" id="IPR014729">
    <property type="entry name" value="Rossmann-like_a/b/a_fold"/>
</dbReference>
<dbReference type="EMBL" id="QFOZ01000004">
    <property type="protein sequence ID" value="PZP89089.1"/>
    <property type="molecule type" value="Genomic_DNA"/>
</dbReference>
<dbReference type="SUPFAM" id="SSF52374">
    <property type="entry name" value="Nucleotidylyl transferase"/>
    <property type="match status" value="1"/>
</dbReference>
<dbReference type="GO" id="GO:0004818">
    <property type="term" value="F:glutamate-tRNA ligase activity"/>
    <property type="evidence" value="ECO:0007669"/>
    <property type="project" value="TreeGrafter"/>
</dbReference>
<evidence type="ECO:0000256" key="5">
    <source>
        <dbReference type="ARBA" id="ARBA00022840"/>
    </source>
</evidence>
<keyword evidence="3 7" id="KW-0547">Nucleotide-binding</keyword>
<sequence>MVNFMGAGRFAPTPSGDLHLGNLRTALLAYTAARSTGRSFRMRVEDLDEQRCSRDIAERQLADLAALGIEWDGDIMWQSRRHAAYQAAVDKLAAQGLVYECYCSRREILEAPRAPHSPPGSYPGTCRNLTEEQRAAKRAELAAAANFRQPALRLRAQVTEWTVPEECAVEGARPGHPQPYTGVVDDVVLRRGDGMWAYNLAVVVDDAAQGVDQVVRGEDLLSSAPRQAYLAHLLGLPPVTYRHVPLMRDKQGKRLAKRAGGAGMTLQSELAKGRTAAQVRDWLLRNPLS</sequence>
<dbReference type="GO" id="GO:0005524">
    <property type="term" value="F:ATP binding"/>
    <property type="evidence" value="ECO:0007669"/>
    <property type="project" value="UniProtKB-KW"/>
</dbReference>
<evidence type="ECO:0000313" key="10">
    <source>
        <dbReference type="Proteomes" id="UP000248606"/>
    </source>
</evidence>
<comment type="caution">
    <text evidence="9">The sequence shown here is derived from an EMBL/GenBank/DDBJ whole genome shotgun (WGS) entry which is preliminary data.</text>
</comment>
<organism evidence="9 10">
    <name type="scientific">Lawsonella clevelandensis</name>
    <dbReference type="NCBI Taxonomy" id="1528099"/>
    <lineage>
        <taxon>Bacteria</taxon>
        <taxon>Bacillati</taxon>
        <taxon>Actinomycetota</taxon>
        <taxon>Actinomycetes</taxon>
        <taxon>Mycobacteriales</taxon>
        <taxon>Lawsonellaceae</taxon>
        <taxon>Lawsonella</taxon>
    </lineage>
</organism>
<dbReference type="InterPro" id="IPR022380">
    <property type="entry name" value="Glu-Q_tRNA(Asp)_Synthase"/>
</dbReference>
<gene>
    <name evidence="9" type="ORF">DI579_04130</name>
</gene>